<dbReference type="RefSeq" id="WP_185790511.1">
    <property type="nucleotide sequence ID" value="NZ_JACLCP010000007.1"/>
</dbReference>
<evidence type="ECO:0008006" key="4">
    <source>
        <dbReference type="Google" id="ProtNLM"/>
    </source>
</evidence>
<dbReference type="Proteomes" id="UP000533900">
    <property type="component" value="Unassembled WGS sequence"/>
</dbReference>
<feature type="compositionally biased region" description="Acidic residues" evidence="1">
    <location>
        <begin position="178"/>
        <end position="198"/>
    </location>
</feature>
<keyword evidence="3" id="KW-1185">Reference proteome</keyword>
<dbReference type="EMBL" id="JACLCP010000007">
    <property type="protein sequence ID" value="MBC2846803.1"/>
    <property type="molecule type" value="Genomic_DNA"/>
</dbReference>
<dbReference type="AlphaFoldDB" id="A0A842IYR3"/>
<gene>
    <name evidence="2" type="ORF">H7F21_16970</name>
</gene>
<comment type="caution">
    <text evidence="2">The sequence shown here is derived from an EMBL/GenBank/DDBJ whole genome shotgun (WGS) entry which is preliminary data.</text>
</comment>
<organism evidence="2 3">
    <name type="scientific">Winogradskyella flava</name>
    <dbReference type="NCBI Taxonomy" id="1884876"/>
    <lineage>
        <taxon>Bacteria</taxon>
        <taxon>Pseudomonadati</taxon>
        <taxon>Bacteroidota</taxon>
        <taxon>Flavobacteriia</taxon>
        <taxon>Flavobacteriales</taxon>
        <taxon>Flavobacteriaceae</taxon>
        <taxon>Winogradskyella</taxon>
    </lineage>
</organism>
<evidence type="ECO:0000313" key="2">
    <source>
        <dbReference type="EMBL" id="MBC2846803.1"/>
    </source>
</evidence>
<protein>
    <recommendedName>
        <fullName evidence="4">Thrombospondin type 3 repeat-containing protein</fullName>
    </recommendedName>
</protein>
<feature type="compositionally biased region" description="Acidic residues" evidence="1">
    <location>
        <begin position="206"/>
        <end position="215"/>
    </location>
</feature>
<feature type="region of interest" description="Disordered" evidence="1">
    <location>
        <begin position="157"/>
        <end position="257"/>
    </location>
</feature>
<name>A0A842IYR3_9FLAO</name>
<sequence>MQRYNFTNPLFLFKIETMMRRFFICFSLLSLFTCDDGDIITVELEFDQDLERCEDFEDSYVIFDTREDPNEALILIFPRDETTDEYFTNDTPAEEIDGNSIINSLTIDESAIRFIYRTYNRALTADDICSILPPSNLNIIEDYEADAGGTVQVTFSFVDDDNDDVPSIYEYGPGGIDDPQDSDDDGIPDYLDQDDDNDNVLTKDELNDDDDDDDPMTNPLNTDANLPNGDDIPDYLDNDDDGDGFPTRLEDETESQNPRDLENFVIDTGGIEVYRYLSNDANAMESFPDSGFIFNTYTRSATTRFEILNAGLEIINSTYIDMGTFEDSFDIDNEPDED</sequence>
<feature type="compositionally biased region" description="Acidic residues" evidence="1">
    <location>
        <begin position="231"/>
        <end position="243"/>
    </location>
</feature>
<evidence type="ECO:0000256" key="1">
    <source>
        <dbReference type="SAM" id="MobiDB-lite"/>
    </source>
</evidence>
<evidence type="ECO:0000313" key="3">
    <source>
        <dbReference type="Proteomes" id="UP000533900"/>
    </source>
</evidence>
<accession>A0A842IYR3</accession>
<proteinExistence type="predicted"/>
<reference evidence="2" key="1">
    <citation type="submission" date="2020-08" db="EMBL/GenBank/DDBJ databases">
        <title>Winogradskyella ouciana sp. nov., isolated from the hadal seawater of the Mariana Trench.</title>
        <authorList>
            <person name="He X."/>
        </authorList>
    </citation>
    <scope>NUCLEOTIDE SEQUENCE [LARGE SCALE GENOMIC DNA]</scope>
    <source>
        <strain evidence="2">KCTC 52348</strain>
    </source>
</reference>